<gene>
    <name evidence="3" type="primary">STY46_5</name>
    <name evidence="3" type="ORF">Hypma_009218</name>
</gene>
<dbReference type="InterPro" id="IPR000719">
    <property type="entry name" value="Prot_kinase_dom"/>
</dbReference>
<sequence length="653" mass="73050">MKHAKLPEWPASDSEPWDDTIESNTPDSQFSYSQRRQTIINLKLSPTSPKSLFPIALNLKSTLSKAAPFLGMKQRASGSARTGAVQRQTLHARDNEVPIEQILNHPPHLSLAQRGPEDSSLIPLLSVSDLHNRPSPHSVPELSDSDITLLSKAAKLPTPEILFDLGSFITFSSGSEDPERWLSANHNDVLGYISNSNRLDQDERAECSDWAQSLPSCERLLVLVYEILSISMLTRLGRSFVLPHTWRSWDSTSTLYHHQAIVDRLSSFLPSTDDNPALQKILALDRDALCAQLCVALKDDEQHNRLTSLQGDNAQALLELLQMIVDSRKLDPLFGGLCMNALLRLSRKSGLYPESLRQQEVVLEGDDPVASGQFGDVWVGRYNDRQVAVKVLKVYMQSDLTRHLKNVLHETLIWRQLRHENVLPLLCLHYVNDNPNRIALVSPWMGNGNVRDFFIRFPSTPRLPLVTDIVEGLCYLHSMKPSIIHGDLKAVNILITDERRACLADFGLSTASQSQVLQLSSFSDSARVGGTSRWMAPELLNGTQETNTTKSDIYALGCVCYEIFSGTIPFHDIVSDYPVILKVIEGQRPHRPSNYEPMKIPCGIIGLDDVMWGIVEKCWKGEANDRPTASEISGLLILNYNSTKIWSDLELVV</sequence>
<dbReference type="InterPro" id="IPR001245">
    <property type="entry name" value="Ser-Thr/Tyr_kinase_cat_dom"/>
</dbReference>
<keyword evidence="4" id="KW-1185">Reference proteome</keyword>
<protein>
    <submittedName>
        <fullName evidence="3">Serine/threonine-protein kinase STY46</fullName>
    </submittedName>
</protein>
<dbReference type="PANTHER" id="PTHR44329:SF214">
    <property type="entry name" value="PROTEIN KINASE DOMAIN-CONTAINING PROTEIN"/>
    <property type="match status" value="1"/>
</dbReference>
<dbReference type="PROSITE" id="PS00108">
    <property type="entry name" value="PROTEIN_KINASE_ST"/>
    <property type="match status" value="1"/>
</dbReference>
<dbReference type="AlphaFoldDB" id="A0A369JV18"/>
<dbReference type="PROSITE" id="PS50011">
    <property type="entry name" value="PROTEIN_KINASE_DOM"/>
    <property type="match status" value="1"/>
</dbReference>
<dbReference type="PANTHER" id="PTHR44329">
    <property type="entry name" value="SERINE/THREONINE-PROTEIN KINASE TNNI3K-RELATED"/>
    <property type="match status" value="1"/>
</dbReference>
<evidence type="ECO:0000256" key="1">
    <source>
        <dbReference type="SAM" id="MobiDB-lite"/>
    </source>
</evidence>
<dbReference type="SUPFAM" id="SSF56112">
    <property type="entry name" value="Protein kinase-like (PK-like)"/>
    <property type="match status" value="1"/>
</dbReference>
<dbReference type="SMART" id="SM00220">
    <property type="entry name" value="S_TKc"/>
    <property type="match status" value="1"/>
</dbReference>
<dbReference type="InterPro" id="IPR011009">
    <property type="entry name" value="Kinase-like_dom_sf"/>
</dbReference>
<feature type="compositionally biased region" description="Polar residues" evidence="1">
    <location>
        <begin position="22"/>
        <end position="32"/>
    </location>
</feature>
<keyword evidence="3" id="KW-0418">Kinase</keyword>
<proteinExistence type="predicted"/>
<evidence type="ECO:0000259" key="2">
    <source>
        <dbReference type="PROSITE" id="PS50011"/>
    </source>
</evidence>
<dbReference type="GO" id="GO:0004674">
    <property type="term" value="F:protein serine/threonine kinase activity"/>
    <property type="evidence" value="ECO:0007669"/>
    <property type="project" value="TreeGrafter"/>
</dbReference>
<dbReference type="EMBL" id="LUEZ02000046">
    <property type="protein sequence ID" value="RDB23523.1"/>
    <property type="molecule type" value="Genomic_DNA"/>
</dbReference>
<reference evidence="3" key="1">
    <citation type="submission" date="2018-04" db="EMBL/GenBank/DDBJ databases">
        <title>Whole genome sequencing of Hypsizygus marmoreus.</title>
        <authorList>
            <person name="Choi I.-G."/>
            <person name="Min B."/>
            <person name="Kim J.-G."/>
            <person name="Kim S."/>
            <person name="Oh Y.-L."/>
            <person name="Kong W.-S."/>
            <person name="Park H."/>
            <person name="Jeong J."/>
            <person name="Song E.-S."/>
        </authorList>
    </citation>
    <scope>NUCLEOTIDE SEQUENCE [LARGE SCALE GENOMIC DNA]</scope>
    <source>
        <strain evidence="3">51987-8</strain>
    </source>
</reference>
<feature type="domain" description="Protein kinase" evidence="2">
    <location>
        <begin position="363"/>
        <end position="638"/>
    </location>
</feature>
<organism evidence="3 4">
    <name type="scientific">Hypsizygus marmoreus</name>
    <name type="common">White beech mushroom</name>
    <name type="synonym">Agaricus marmoreus</name>
    <dbReference type="NCBI Taxonomy" id="39966"/>
    <lineage>
        <taxon>Eukaryota</taxon>
        <taxon>Fungi</taxon>
        <taxon>Dikarya</taxon>
        <taxon>Basidiomycota</taxon>
        <taxon>Agaricomycotina</taxon>
        <taxon>Agaricomycetes</taxon>
        <taxon>Agaricomycetidae</taxon>
        <taxon>Agaricales</taxon>
        <taxon>Tricholomatineae</taxon>
        <taxon>Lyophyllaceae</taxon>
        <taxon>Hypsizygus</taxon>
    </lineage>
</organism>
<dbReference type="GO" id="GO:0005524">
    <property type="term" value="F:ATP binding"/>
    <property type="evidence" value="ECO:0007669"/>
    <property type="project" value="InterPro"/>
</dbReference>
<feature type="region of interest" description="Disordered" evidence="1">
    <location>
        <begin position="1"/>
        <end position="32"/>
    </location>
</feature>
<dbReference type="Proteomes" id="UP000076154">
    <property type="component" value="Unassembled WGS sequence"/>
</dbReference>
<keyword evidence="3" id="KW-0808">Transferase</keyword>
<evidence type="ECO:0000313" key="3">
    <source>
        <dbReference type="EMBL" id="RDB23523.1"/>
    </source>
</evidence>
<dbReference type="STRING" id="39966.A0A369JV18"/>
<evidence type="ECO:0000313" key="4">
    <source>
        <dbReference type="Proteomes" id="UP000076154"/>
    </source>
</evidence>
<comment type="caution">
    <text evidence="3">The sequence shown here is derived from an EMBL/GenBank/DDBJ whole genome shotgun (WGS) entry which is preliminary data.</text>
</comment>
<dbReference type="Gene3D" id="1.10.510.10">
    <property type="entry name" value="Transferase(Phosphotransferase) domain 1"/>
    <property type="match status" value="1"/>
</dbReference>
<dbReference type="InParanoid" id="A0A369JV18"/>
<dbReference type="InterPro" id="IPR051681">
    <property type="entry name" value="Ser/Thr_Kinases-Pseudokinases"/>
</dbReference>
<dbReference type="InterPro" id="IPR008271">
    <property type="entry name" value="Ser/Thr_kinase_AS"/>
</dbReference>
<accession>A0A369JV18</accession>
<dbReference type="Pfam" id="PF07714">
    <property type="entry name" value="PK_Tyr_Ser-Thr"/>
    <property type="match status" value="1"/>
</dbReference>
<dbReference type="OrthoDB" id="346907at2759"/>
<name>A0A369JV18_HYPMA</name>